<dbReference type="Proteomes" id="UP000824540">
    <property type="component" value="Unassembled WGS sequence"/>
</dbReference>
<proteinExistence type="predicted"/>
<evidence type="ECO:0000313" key="1">
    <source>
        <dbReference type="EMBL" id="KAG9334192.1"/>
    </source>
</evidence>
<dbReference type="AlphaFoldDB" id="A0A8T2N945"/>
<dbReference type="EMBL" id="JAFBMS010000160">
    <property type="protein sequence ID" value="KAG9334192.1"/>
    <property type="molecule type" value="Genomic_DNA"/>
</dbReference>
<name>A0A8T2N945_9TELE</name>
<keyword evidence="2" id="KW-1185">Reference proteome</keyword>
<protein>
    <submittedName>
        <fullName evidence="1">Uncharacterized protein</fullName>
    </submittedName>
</protein>
<gene>
    <name evidence="1" type="ORF">JZ751_008551</name>
</gene>
<sequence length="160" mass="17468">MSSALCSSLQAQIDHYIALVSTQVKDIVGNGRRSKKLKSSRWRARLWGERLCEGGVGHREGGAGTEHAQSGPVQEQAPSMLSLGQYRSRHRACSVWASTGAGTEHAQSGPVQDCLLKLWKNTFTVINFEKIPCCLSVDPARCTVGLSMSELLLHRGPQHE</sequence>
<comment type="caution">
    <text evidence="1">The sequence shown here is derived from an EMBL/GenBank/DDBJ whole genome shotgun (WGS) entry which is preliminary data.</text>
</comment>
<accession>A0A8T2N945</accession>
<reference evidence="1" key="1">
    <citation type="thesis" date="2021" institute="BYU ScholarsArchive" country="Provo, UT, USA">
        <title>Applications of and Algorithms for Genome Assembly and Genomic Analyses with an Emphasis on Marine Teleosts.</title>
        <authorList>
            <person name="Pickett B.D."/>
        </authorList>
    </citation>
    <scope>NUCLEOTIDE SEQUENCE</scope>
    <source>
        <strain evidence="1">HI-2016</strain>
    </source>
</reference>
<evidence type="ECO:0000313" key="2">
    <source>
        <dbReference type="Proteomes" id="UP000824540"/>
    </source>
</evidence>
<organism evidence="1 2">
    <name type="scientific">Albula glossodonta</name>
    <name type="common">roundjaw bonefish</name>
    <dbReference type="NCBI Taxonomy" id="121402"/>
    <lineage>
        <taxon>Eukaryota</taxon>
        <taxon>Metazoa</taxon>
        <taxon>Chordata</taxon>
        <taxon>Craniata</taxon>
        <taxon>Vertebrata</taxon>
        <taxon>Euteleostomi</taxon>
        <taxon>Actinopterygii</taxon>
        <taxon>Neopterygii</taxon>
        <taxon>Teleostei</taxon>
        <taxon>Albuliformes</taxon>
        <taxon>Albulidae</taxon>
        <taxon>Albula</taxon>
    </lineage>
</organism>